<evidence type="ECO:0000313" key="1">
    <source>
        <dbReference type="EMBL" id="GEB03364.1"/>
    </source>
</evidence>
<organism evidence="1 2">
    <name type="scientific">Gluconobacter roseus NBRC 3990</name>
    <dbReference type="NCBI Taxonomy" id="1307950"/>
    <lineage>
        <taxon>Bacteria</taxon>
        <taxon>Pseudomonadati</taxon>
        <taxon>Pseudomonadota</taxon>
        <taxon>Alphaproteobacteria</taxon>
        <taxon>Acetobacterales</taxon>
        <taxon>Acetobacteraceae</taxon>
        <taxon>Gluconobacter</taxon>
    </lineage>
</organism>
<name>A0A4Y3M424_9PROT</name>
<keyword evidence="2" id="KW-1185">Reference proteome</keyword>
<accession>A0A4Y3M424</accession>
<protein>
    <submittedName>
        <fullName evidence="1">Uncharacterized protein</fullName>
    </submittedName>
</protein>
<proteinExistence type="predicted"/>
<reference evidence="1 2" key="1">
    <citation type="submission" date="2019-06" db="EMBL/GenBank/DDBJ databases">
        <title>Whole genome shotgun sequence of Gluconobacter roseus NBRC 3990.</title>
        <authorList>
            <person name="Hosoyama A."/>
            <person name="Uohara A."/>
            <person name="Ohji S."/>
            <person name="Ichikawa N."/>
        </authorList>
    </citation>
    <scope>NUCLEOTIDE SEQUENCE [LARGE SCALE GENOMIC DNA]</scope>
    <source>
        <strain evidence="1 2">NBRC 3990</strain>
    </source>
</reference>
<dbReference type="AlphaFoldDB" id="A0A4Y3M424"/>
<dbReference type="EMBL" id="BJLY01000002">
    <property type="protein sequence ID" value="GEB03364.1"/>
    <property type="molecule type" value="Genomic_DNA"/>
</dbReference>
<dbReference type="Proteomes" id="UP000320772">
    <property type="component" value="Unassembled WGS sequence"/>
</dbReference>
<comment type="caution">
    <text evidence="1">The sequence shown here is derived from an EMBL/GenBank/DDBJ whole genome shotgun (WGS) entry which is preliminary data.</text>
</comment>
<sequence length="75" mass="8084">MVERVSAAGAARKFRSCEGSDSLVRLRHGALNGIFDLGWIALDSAFLGLGRRLVIPNLDVIDALRTAVCAPDYII</sequence>
<gene>
    <name evidence="1" type="ORF">GRO01_09400</name>
</gene>
<evidence type="ECO:0000313" key="2">
    <source>
        <dbReference type="Proteomes" id="UP000320772"/>
    </source>
</evidence>